<dbReference type="GO" id="GO:0003697">
    <property type="term" value="F:single-stranded DNA binding"/>
    <property type="evidence" value="ECO:0007669"/>
    <property type="project" value="InterPro"/>
</dbReference>
<dbReference type="AlphaFoldDB" id="A0A0L0V294"/>
<evidence type="ECO:0000256" key="4">
    <source>
        <dbReference type="PROSITE-ProRule" id="PRU00175"/>
    </source>
</evidence>
<dbReference type="PANTHER" id="PTHR14134:SF2">
    <property type="entry name" value="E3 UBIQUITIN-PROTEIN LIGASE RAD18"/>
    <property type="match status" value="1"/>
</dbReference>
<dbReference type="SMART" id="SM00184">
    <property type="entry name" value="RING"/>
    <property type="match status" value="1"/>
</dbReference>
<dbReference type="PROSITE" id="PS50089">
    <property type="entry name" value="ZF_RING_2"/>
    <property type="match status" value="1"/>
</dbReference>
<keyword evidence="1" id="KW-0479">Metal-binding</keyword>
<dbReference type="InterPro" id="IPR013083">
    <property type="entry name" value="Znf_RING/FYVE/PHD"/>
</dbReference>
<keyword evidence="3" id="KW-0862">Zinc</keyword>
<organism evidence="7 8">
    <name type="scientific">Puccinia striiformis f. sp. tritici PST-78</name>
    <dbReference type="NCBI Taxonomy" id="1165861"/>
    <lineage>
        <taxon>Eukaryota</taxon>
        <taxon>Fungi</taxon>
        <taxon>Dikarya</taxon>
        <taxon>Basidiomycota</taxon>
        <taxon>Pucciniomycotina</taxon>
        <taxon>Pucciniomycetes</taxon>
        <taxon>Pucciniales</taxon>
        <taxon>Pucciniaceae</taxon>
        <taxon>Puccinia</taxon>
    </lineage>
</organism>
<dbReference type="InterPro" id="IPR039577">
    <property type="entry name" value="Rad18"/>
</dbReference>
<evidence type="ECO:0000259" key="6">
    <source>
        <dbReference type="PROSITE" id="PS50089"/>
    </source>
</evidence>
<dbReference type="Proteomes" id="UP000054564">
    <property type="component" value="Unassembled WGS sequence"/>
</dbReference>
<feature type="domain" description="RING-type" evidence="6">
    <location>
        <begin position="40"/>
        <end position="98"/>
    </location>
</feature>
<dbReference type="Gene3D" id="3.30.40.10">
    <property type="entry name" value="Zinc/RING finger domain, C3HC4 (zinc finger)"/>
    <property type="match status" value="1"/>
</dbReference>
<feature type="region of interest" description="Disordered" evidence="5">
    <location>
        <begin position="374"/>
        <end position="419"/>
    </location>
</feature>
<dbReference type="GO" id="GO:0008270">
    <property type="term" value="F:zinc ion binding"/>
    <property type="evidence" value="ECO:0007669"/>
    <property type="project" value="UniProtKB-KW"/>
</dbReference>
<dbReference type="GO" id="GO:0097505">
    <property type="term" value="C:Rad6-Rad18 complex"/>
    <property type="evidence" value="ECO:0007669"/>
    <property type="project" value="TreeGrafter"/>
</dbReference>
<feature type="compositionally biased region" description="Basic residues" evidence="5">
    <location>
        <begin position="172"/>
        <end position="182"/>
    </location>
</feature>
<name>A0A0L0V294_9BASI</name>
<evidence type="ECO:0000313" key="7">
    <source>
        <dbReference type="EMBL" id="KNE93301.1"/>
    </source>
</evidence>
<dbReference type="GO" id="GO:0006301">
    <property type="term" value="P:DNA damage tolerance"/>
    <property type="evidence" value="ECO:0007669"/>
    <property type="project" value="InterPro"/>
</dbReference>
<keyword evidence="8" id="KW-1185">Reference proteome</keyword>
<keyword evidence="2 4" id="KW-0863">Zinc-finger</keyword>
<protein>
    <recommendedName>
        <fullName evidence="6">RING-type domain-containing protein</fullName>
    </recommendedName>
</protein>
<reference evidence="8" key="1">
    <citation type="submission" date="2014-03" db="EMBL/GenBank/DDBJ databases">
        <title>The Genome Sequence of Puccinia striiformis f. sp. tritici PST-78.</title>
        <authorList>
            <consortium name="The Broad Institute Genome Sequencing Platform"/>
            <person name="Cuomo C."/>
            <person name="Hulbert S."/>
            <person name="Chen X."/>
            <person name="Walker B."/>
            <person name="Young S.K."/>
            <person name="Zeng Q."/>
            <person name="Gargeya S."/>
            <person name="Fitzgerald M."/>
            <person name="Haas B."/>
            <person name="Abouelleil A."/>
            <person name="Alvarado L."/>
            <person name="Arachchi H.M."/>
            <person name="Berlin A.M."/>
            <person name="Chapman S.B."/>
            <person name="Goldberg J."/>
            <person name="Griggs A."/>
            <person name="Gujja S."/>
            <person name="Hansen M."/>
            <person name="Howarth C."/>
            <person name="Imamovic A."/>
            <person name="Larimer J."/>
            <person name="McCowan C."/>
            <person name="Montmayeur A."/>
            <person name="Murphy C."/>
            <person name="Neiman D."/>
            <person name="Pearson M."/>
            <person name="Priest M."/>
            <person name="Roberts A."/>
            <person name="Saif S."/>
            <person name="Shea T."/>
            <person name="Sisk P."/>
            <person name="Sykes S."/>
            <person name="Wortman J."/>
            <person name="Nusbaum C."/>
            <person name="Birren B."/>
        </authorList>
    </citation>
    <scope>NUCLEOTIDE SEQUENCE [LARGE SCALE GENOMIC DNA]</scope>
    <source>
        <strain evidence="8">race PST-78</strain>
    </source>
</reference>
<proteinExistence type="predicted"/>
<feature type="compositionally biased region" description="Polar residues" evidence="5">
    <location>
        <begin position="491"/>
        <end position="520"/>
    </location>
</feature>
<feature type="compositionally biased region" description="Polar residues" evidence="5">
    <location>
        <begin position="374"/>
        <end position="388"/>
    </location>
</feature>
<feature type="compositionally biased region" description="Basic and acidic residues" evidence="5">
    <location>
        <begin position="162"/>
        <end position="171"/>
    </location>
</feature>
<accession>A0A0L0V294</accession>
<dbReference type="Pfam" id="PF00097">
    <property type="entry name" value="zf-C3HC4"/>
    <property type="match status" value="1"/>
</dbReference>
<feature type="compositionally biased region" description="Basic and acidic residues" evidence="5">
    <location>
        <begin position="445"/>
        <end position="466"/>
    </location>
</feature>
<dbReference type="GO" id="GO:0061630">
    <property type="term" value="F:ubiquitin protein ligase activity"/>
    <property type="evidence" value="ECO:0007669"/>
    <property type="project" value="InterPro"/>
</dbReference>
<dbReference type="SUPFAM" id="SSF57850">
    <property type="entry name" value="RING/U-box"/>
    <property type="match status" value="1"/>
</dbReference>
<evidence type="ECO:0000256" key="5">
    <source>
        <dbReference type="SAM" id="MobiDB-lite"/>
    </source>
</evidence>
<evidence type="ECO:0000256" key="1">
    <source>
        <dbReference type="ARBA" id="ARBA00022723"/>
    </source>
</evidence>
<feature type="compositionally biased region" description="Low complexity" evidence="5">
    <location>
        <begin position="433"/>
        <end position="444"/>
    </location>
</feature>
<dbReference type="GO" id="GO:0006513">
    <property type="term" value="P:protein monoubiquitination"/>
    <property type="evidence" value="ECO:0007669"/>
    <property type="project" value="InterPro"/>
</dbReference>
<dbReference type="InterPro" id="IPR018957">
    <property type="entry name" value="Znf_C3HC4_RING-type"/>
</dbReference>
<gene>
    <name evidence="7" type="ORF">PSTG_13341</name>
</gene>
<dbReference type="GO" id="GO:0005634">
    <property type="term" value="C:nucleus"/>
    <property type="evidence" value="ECO:0007669"/>
    <property type="project" value="TreeGrafter"/>
</dbReference>
<evidence type="ECO:0000313" key="8">
    <source>
        <dbReference type="Proteomes" id="UP000054564"/>
    </source>
</evidence>
<comment type="caution">
    <text evidence="7">The sequence shown here is derived from an EMBL/GenBank/DDBJ whole genome shotgun (WGS) entry which is preliminary data.</text>
</comment>
<dbReference type="InterPro" id="IPR001841">
    <property type="entry name" value="Znf_RING"/>
</dbReference>
<evidence type="ECO:0000256" key="2">
    <source>
        <dbReference type="ARBA" id="ARBA00022771"/>
    </source>
</evidence>
<dbReference type="PANTHER" id="PTHR14134">
    <property type="entry name" value="E3 UBIQUITIN-PROTEIN LIGASE RAD18"/>
    <property type="match status" value="1"/>
</dbReference>
<feature type="region of interest" description="Disordered" evidence="5">
    <location>
        <begin position="433"/>
        <end position="520"/>
    </location>
</feature>
<dbReference type="PROSITE" id="PS00518">
    <property type="entry name" value="ZF_RING_1"/>
    <property type="match status" value="1"/>
</dbReference>
<dbReference type="OrthoDB" id="9049620at2759"/>
<dbReference type="EMBL" id="AJIL01000140">
    <property type="protein sequence ID" value="KNE93301.1"/>
    <property type="molecule type" value="Genomic_DNA"/>
</dbReference>
<evidence type="ECO:0000256" key="3">
    <source>
        <dbReference type="ARBA" id="ARBA00022833"/>
    </source>
</evidence>
<dbReference type="STRING" id="1165861.A0A0L0V294"/>
<dbReference type="InterPro" id="IPR017907">
    <property type="entry name" value="Znf_RING_CS"/>
</dbReference>
<sequence length="520" mass="58019">MVSKLKNKNSLEYQLSLVSAPEDFPSELRTLSTLDSNLRCPVCKEYYQAPVIIHIQKCCHTFCSACIRTCFNNNSNNHKIGATGLGGVGNSQRCPICKVEAQEEKIKPVPTLEAAVIAWQDSRDQILKIITRNQFLESQFNNLPNATTSDISKPPKIINTVKKPDQPEPKTRAQKAKISAKRKSPEKADDSDDGIEVLDHDPTDPSAPVKCFMCSTQMLNSEMNAHITKCLDKTQISSSTKKVKTSHPFLLGTNNNNKPIQKRIPLPHFNSLKNKEIKVELSKHKLKSDGTPKIQIRRLSKYITLFNANLDASLPHQKTVEILKKELYEWESLQDLDSKLNGIDNEHSYLKSNRDQFASLIDQASKSLQKHTTITQIDNNTSAPNLDPSSSSSSDDDDHPLEPHGSPQLEPNLDHNNHSTTQNLITQTIADQVPVSDPLPSPSHLDSRSRTETDDDHHHLDLESHTNHNPPHPDNSLPHSAQIHSEHKHSSITSPSHHLESTSITNTVDQIPPQLSSTLS</sequence>
<feature type="region of interest" description="Disordered" evidence="5">
    <location>
        <begin position="144"/>
        <end position="202"/>
    </location>
</feature>